<evidence type="ECO:0008006" key="5">
    <source>
        <dbReference type="Google" id="ProtNLM"/>
    </source>
</evidence>
<feature type="region of interest" description="Disordered" evidence="1">
    <location>
        <begin position="1"/>
        <end position="60"/>
    </location>
</feature>
<dbReference type="Proteomes" id="UP000320648">
    <property type="component" value="Unassembled WGS sequence"/>
</dbReference>
<organism evidence="3 4">
    <name type="scientific">Corynebacterium aurimucosum</name>
    <dbReference type="NCBI Taxonomy" id="169292"/>
    <lineage>
        <taxon>Bacteria</taxon>
        <taxon>Bacillati</taxon>
        <taxon>Actinomycetota</taxon>
        <taxon>Actinomycetes</taxon>
        <taxon>Mycobacteriales</taxon>
        <taxon>Corynebacteriaceae</taxon>
        <taxon>Corynebacterium</taxon>
    </lineage>
</organism>
<keyword evidence="2" id="KW-1133">Transmembrane helix</keyword>
<evidence type="ECO:0000256" key="2">
    <source>
        <dbReference type="SAM" id="Phobius"/>
    </source>
</evidence>
<proteinExistence type="predicted"/>
<dbReference type="EMBL" id="VMTX01000011">
    <property type="protein sequence ID" value="TVU82783.1"/>
    <property type="molecule type" value="Genomic_DNA"/>
</dbReference>
<keyword evidence="2" id="KW-0812">Transmembrane</keyword>
<sequence length="200" mass="21767">MSHDDVPLHGARDGQDHLQPLESGGQGPIGRPSQHSDPTDPRIQPNWGQDQPPNQPAIPGIDGQLIGYGHIIGHTYAGPIPPPHIIDGYERIQPGLGKRILDDAHEDTIADRLITQKAFDHAIWEAKAGFRVAAFITFASIVGIFFCLLFLDSPESFVGAAFLGLASLTPLVRTFLNRDQQKPAANELAVNPEDNKNRPI</sequence>
<feature type="transmembrane region" description="Helical" evidence="2">
    <location>
        <begin position="132"/>
        <end position="151"/>
    </location>
</feature>
<protein>
    <recommendedName>
        <fullName evidence="5">DUF2335 domain-containing protein</fullName>
    </recommendedName>
</protein>
<evidence type="ECO:0000313" key="4">
    <source>
        <dbReference type="Proteomes" id="UP000320648"/>
    </source>
</evidence>
<keyword evidence="2" id="KW-0472">Membrane</keyword>
<dbReference type="RefSeq" id="WP_046646913.1">
    <property type="nucleotide sequence ID" value="NZ_VMTX01000011.1"/>
</dbReference>
<feature type="compositionally biased region" description="Basic and acidic residues" evidence="1">
    <location>
        <begin position="1"/>
        <end position="16"/>
    </location>
</feature>
<accession>A0A558IMX8</accession>
<reference evidence="3 4" key="1">
    <citation type="submission" date="2019-07" db="EMBL/GenBank/DDBJ databases">
        <title>Draft genome of C. aurimucosum strain 15-4290.</title>
        <authorList>
            <person name="Pacheco L.G.C."/>
            <person name="Aguiar E.R.G.R."/>
            <person name="Navas J."/>
            <person name="Santos C.S."/>
            <person name="Rocha D.J.P.G."/>
        </authorList>
    </citation>
    <scope>NUCLEOTIDE SEQUENCE [LARGE SCALE GENOMIC DNA]</scope>
    <source>
        <strain evidence="3 4">15-4290</strain>
    </source>
</reference>
<evidence type="ECO:0000313" key="3">
    <source>
        <dbReference type="EMBL" id="TVU82783.1"/>
    </source>
</evidence>
<name>A0A558IMX8_9CORY</name>
<comment type="caution">
    <text evidence="3">The sequence shown here is derived from an EMBL/GenBank/DDBJ whole genome shotgun (WGS) entry which is preliminary data.</text>
</comment>
<feature type="transmembrane region" description="Helical" evidence="2">
    <location>
        <begin position="157"/>
        <end position="176"/>
    </location>
</feature>
<gene>
    <name evidence="3" type="ORF">FQN05_09060</name>
</gene>
<dbReference type="AlphaFoldDB" id="A0A558IMX8"/>
<evidence type="ECO:0000256" key="1">
    <source>
        <dbReference type="SAM" id="MobiDB-lite"/>
    </source>
</evidence>